<dbReference type="AlphaFoldDB" id="A0A9Q1JUB9"/>
<name>A0A9Q1JUB9_9CARY</name>
<organism evidence="1 2">
    <name type="scientific">Carnegiea gigantea</name>
    <dbReference type="NCBI Taxonomy" id="171969"/>
    <lineage>
        <taxon>Eukaryota</taxon>
        <taxon>Viridiplantae</taxon>
        <taxon>Streptophyta</taxon>
        <taxon>Embryophyta</taxon>
        <taxon>Tracheophyta</taxon>
        <taxon>Spermatophyta</taxon>
        <taxon>Magnoliopsida</taxon>
        <taxon>eudicotyledons</taxon>
        <taxon>Gunneridae</taxon>
        <taxon>Pentapetalae</taxon>
        <taxon>Caryophyllales</taxon>
        <taxon>Cactineae</taxon>
        <taxon>Cactaceae</taxon>
        <taxon>Cactoideae</taxon>
        <taxon>Echinocereeae</taxon>
        <taxon>Carnegiea</taxon>
    </lineage>
</organism>
<protein>
    <submittedName>
        <fullName evidence="1">Uncharacterized protein</fullName>
    </submittedName>
</protein>
<reference evidence="1" key="1">
    <citation type="submission" date="2022-04" db="EMBL/GenBank/DDBJ databases">
        <title>Carnegiea gigantea Genome sequencing and assembly v2.</title>
        <authorList>
            <person name="Copetti D."/>
            <person name="Sanderson M.J."/>
            <person name="Burquez A."/>
            <person name="Wojciechowski M.F."/>
        </authorList>
    </citation>
    <scope>NUCLEOTIDE SEQUENCE</scope>
    <source>
        <strain evidence="1">SGP5-SGP5p</strain>
        <tissue evidence="1">Aerial part</tissue>
    </source>
</reference>
<evidence type="ECO:0000313" key="1">
    <source>
        <dbReference type="EMBL" id="KAJ8431088.1"/>
    </source>
</evidence>
<evidence type="ECO:0000313" key="2">
    <source>
        <dbReference type="Proteomes" id="UP001153076"/>
    </source>
</evidence>
<comment type="caution">
    <text evidence="1">The sequence shown here is derived from an EMBL/GenBank/DDBJ whole genome shotgun (WGS) entry which is preliminary data.</text>
</comment>
<gene>
    <name evidence="1" type="ORF">Cgig2_016073</name>
</gene>
<proteinExistence type="predicted"/>
<dbReference type="Proteomes" id="UP001153076">
    <property type="component" value="Unassembled WGS sequence"/>
</dbReference>
<accession>A0A9Q1JUB9</accession>
<keyword evidence="2" id="KW-1185">Reference proteome</keyword>
<sequence>MCIHTGDAQGHCGGSLTACCDLQYLLKYKSIYTSIKTRKGEETGLPAKMNLSRLGLNATTPFLFSAPFILSLHLLLSSLPSLKGLELFLELALYKTKGSHASGSQEEVIFEVRQFVKLVQRLPITRLGPPTLGLFPYTELASDGHLPISNTENNGPSSFLLRSKWTSDQLPIVPMRKVPPTHLAVDERAVVRPVLQLGHLFNGCREALAIVKAIPADVPGLTRGLLDRVN</sequence>
<dbReference type="EMBL" id="JAKOGI010000722">
    <property type="protein sequence ID" value="KAJ8431088.1"/>
    <property type="molecule type" value="Genomic_DNA"/>
</dbReference>